<dbReference type="PANTHER" id="PTHR30290">
    <property type="entry name" value="PERIPLASMIC BINDING COMPONENT OF ABC TRANSPORTER"/>
    <property type="match status" value="1"/>
</dbReference>
<dbReference type="EMBL" id="BAABIW010000014">
    <property type="protein sequence ID" value="GAA5026792.1"/>
    <property type="molecule type" value="Genomic_DNA"/>
</dbReference>
<dbReference type="PIRSF" id="PIRSF002741">
    <property type="entry name" value="MppA"/>
    <property type="match status" value="1"/>
</dbReference>
<evidence type="ECO:0000256" key="4">
    <source>
        <dbReference type="SAM" id="SignalP"/>
    </source>
</evidence>
<evidence type="ECO:0000256" key="2">
    <source>
        <dbReference type="ARBA" id="ARBA00005695"/>
    </source>
</evidence>
<comment type="similarity">
    <text evidence="2">Belongs to the bacterial solute-binding protein 5 family.</text>
</comment>
<dbReference type="Pfam" id="PF00496">
    <property type="entry name" value="SBP_bac_5"/>
    <property type="match status" value="1"/>
</dbReference>
<dbReference type="InterPro" id="IPR000914">
    <property type="entry name" value="SBP_5_dom"/>
</dbReference>
<dbReference type="CDD" id="cd08506">
    <property type="entry name" value="PBP2_clavulanate_OppA2"/>
    <property type="match status" value="1"/>
</dbReference>
<dbReference type="InterPro" id="IPR030678">
    <property type="entry name" value="Peptide/Ni-bd"/>
</dbReference>
<dbReference type="Proteomes" id="UP001500427">
    <property type="component" value="Unassembled WGS sequence"/>
</dbReference>
<evidence type="ECO:0000256" key="3">
    <source>
        <dbReference type="ARBA" id="ARBA00022729"/>
    </source>
</evidence>
<feature type="chain" id="PRO_5045712615" evidence="4">
    <location>
        <begin position="24"/>
        <end position="592"/>
    </location>
</feature>
<feature type="signal peptide" evidence="4">
    <location>
        <begin position="1"/>
        <end position="23"/>
    </location>
</feature>
<dbReference type="InterPro" id="IPR023765">
    <property type="entry name" value="SBP_5_CS"/>
</dbReference>
<dbReference type="PANTHER" id="PTHR30290:SF83">
    <property type="entry name" value="ABC TRANSPORTER SUBSTRATE-BINDING PROTEIN"/>
    <property type="match status" value="1"/>
</dbReference>
<feature type="domain" description="Solute-binding protein family 5" evidence="5">
    <location>
        <begin position="110"/>
        <end position="503"/>
    </location>
</feature>
<keyword evidence="7" id="KW-1185">Reference proteome</keyword>
<dbReference type="SUPFAM" id="SSF53850">
    <property type="entry name" value="Periplasmic binding protein-like II"/>
    <property type="match status" value="1"/>
</dbReference>
<dbReference type="PROSITE" id="PS01040">
    <property type="entry name" value="SBP_BACTERIAL_5"/>
    <property type="match status" value="1"/>
</dbReference>
<comment type="subcellular location">
    <subcellularLocation>
        <location evidence="1">Cell membrane</location>
        <topology evidence="1">Lipid-anchor</topology>
    </subcellularLocation>
</comment>
<sequence>MKNTRVMVVATAAALALGLSACAGSQTPGTSNTGGGGGGAGAAPAADAALQAVVRPSDKKGGTLKFGISSDWDSVDTGDTYYGLSWDFLRNYARTLVAFKAAPGKEGNQLVGDLATGLGKPSADNKTWTYTLRDGIKFQDGTPITSKDVKYGVARQLDKNTFPNGPTYFNDFLADVPEGYSVYKDKNLDNLKSIETPDDKTIVFKLKTPFAGFDYFAQLPATAPVPQAKDTGTKYKETYVASGPYKFSQYQTGKRIELVRNDQYDPASDPDTGRKALPDTITVEIGVNAADLDNRLIAGDLDIDLAGTGVQAQAQGKILADPTLKAKTDNVVSARTSYTQINSDVAPFDNIECRKAVIYAYDKTGYQRAYGGNVGADVATGLLPPIVPGFQEMDMYNAKSKPTGDVDAAKAALAKCGQPNGFETNISYRPERPKEKAAAESMQQALAKVGIKLSLKAYPAGDYFKLYAGKPDFAKANKLGLMVMSWGADWPDGFGFLQQIVDSRVIRPAGNTNLGIKLPEVDKLMDQALSENDKTKREAIWGQIDKIVMENAQVIPGIWNKALLFRPDTVSNLFVNDGYSYYDYAAAGKTNP</sequence>
<keyword evidence="3 4" id="KW-0732">Signal</keyword>
<reference evidence="7" key="1">
    <citation type="journal article" date="2019" name="Int. J. Syst. Evol. Microbiol.">
        <title>The Global Catalogue of Microorganisms (GCM) 10K type strain sequencing project: providing services to taxonomists for standard genome sequencing and annotation.</title>
        <authorList>
            <consortium name="The Broad Institute Genomics Platform"/>
            <consortium name="The Broad Institute Genome Sequencing Center for Infectious Disease"/>
            <person name="Wu L."/>
            <person name="Ma J."/>
        </authorList>
    </citation>
    <scope>NUCLEOTIDE SEQUENCE [LARGE SCALE GENOMIC DNA]</scope>
    <source>
        <strain evidence="7">JCM 17687</strain>
    </source>
</reference>
<dbReference type="PROSITE" id="PS51257">
    <property type="entry name" value="PROKAR_LIPOPROTEIN"/>
    <property type="match status" value="1"/>
</dbReference>
<accession>A0ABP9JDH1</accession>
<dbReference type="InterPro" id="IPR039424">
    <property type="entry name" value="SBP_5"/>
</dbReference>
<gene>
    <name evidence="6" type="ORF">GCM10023258_20930</name>
</gene>
<evidence type="ECO:0000313" key="7">
    <source>
        <dbReference type="Proteomes" id="UP001500427"/>
    </source>
</evidence>
<name>A0ABP9JDH1_9MICO</name>
<comment type="caution">
    <text evidence="6">The sequence shown here is derived from an EMBL/GenBank/DDBJ whole genome shotgun (WGS) entry which is preliminary data.</text>
</comment>
<protein>
    <submittedName>
        <fullName evidence="6">ABC transporter substrate-binding protein</fullName>
    </submittedName>
</protein>
<dbReference type="RefSeq" id="WP_345507408.1">
    <property type="nucleotide sequence ID" value="NZ_BAABIW010000014.1"/>
</dbReference>
<evidence type="ECO:0000313" key="6">
    <source>
        <dbReference type="EMBL" id="GAA5026792.1"/>
    </source>
</evidence>
<evidence type="ECO:0000259" key="5">
    <source>
        <dbReference type="Pfam" id="PF00496"/>
    </source>
</evidence>
<organism evidence="6 7">
    <name type="scientific">Terrabacter aeriphilus</name>
    <dbReference type="NCBI Taxonomy" id="515662"/>
    <lineage>
        <taxon>Bacteria</taxon>
        <taxon>Bacillati</taxon>
        <taxon>Actinomycetota</taxon>
        <taxon>Actinomycetes</taxon>
        <taxon>Micrococcales</taxon>
        <taxon>Intrasporangiaceae</taxon>
        <taxon>Terrabacter</taxon>
    </lineage>
</organism>
<evidence type="ECO:0000256" key="1">
    <source>
        <dbReference type="ARBA" id="ARBA00004193"/>
    </source>
</evidence>
<dbReference type="Gene3D" id="3.40.190.10">
    <property type="entry name" value="Periplasmic binding protein-like II"/>
    <property type="match status" value="1"/>
</dbReference>
<proteinExistence type="inferred from homology"/>
<dbReference type="Gene3D" id="3.10.105.10">
    <property type="entry name" value="Dipeptide-binding Protein, Domain 3"/>
    <property type="match status" value="1"/>
</dbReference>